<organism evidence="1 2">
    <name type="scientific">Pseudotamlana agarivorans</name>
    <dbReference type="NCBI Taxonomy" id="481183"/>
    <lineage>
        <taxon>Bacteria</taxon>
        <taxon>Pseudomonadati</taxon>
        <taxon>Bacteroidota</taxon>
        <taxon>Flavobacteriia</taxon>
        <taxon>Flavobacteriales</taxon>
        <taxon>Flavobacteriaceae</taxon>
        <taxon>Pseudotamlana</taxon>
    </lineage>
</organism>
<reference evidence="1" key="1">
    <citation type="submission" date="2021-05" db="EMBL/GenBank/DDBJ databases">
        <title>Draft genomes of bacteria isolated from model marine particles.</title>
        <authorList>
            <person name="Datta M.S."/>
            <person name="Schwartzman J.A."/>
            <person name="Enke T.N."/>
            <person name="Saavedra J."/>
            <person name="Cermak N."/>
            <person name="Cordero O.X."/>
        </authorList>
    </citation>
    <scope>NUCLEOTIDE SEQUENCE</scope>
    <source>
        <strain evidence="1">I2M19</strain>
    </source>
</reference>
<evidence type="ECO:0000313" key="1">
    <source>
        <dbReference type="EMBL" id="MBU2950142.1"/>
    </source>
</evidence>
<evidence type="ECO:0000313" key="2">
    <source>
        <dbReference type="Proteomes" id="UP001647509"/>
    </source>
</evidence>
<dbReference type="EMBL" id="JAHKPD010000011">
    <property type="protein sequence ID" value="MBU2950142.1"/>
    <property type="molecule type" value="Genomic_DNA"/>
</dbReference>
<dbReference type="Proteomes" id="UP001647509">
    <property type="component" value="Unassembled WGS sequence"/>
</dbReference>
<gene>
    <name evidence="1" type="ORF">KO493_05460</name>
</gene>
<name>A0ACC5U747_9FLAO</name>
<accession>A0ACC5U747</accession>
<keyword evidence="2" id="KW-1185">Reference proteome</keyword>
<protein>
    <submittedName>
        <fullName evidence="1">DUF4377 domain-containing protein</fullName>
    </submittedName>
</protein>
<comment type="caution">
    <text evidence="1">The sequence shown here is derived from an EMBL/GenBank/DDBJ whole genome shotgun (WGS) entry which is preliminary data.</text>
</comment>
<sequence length="228" mass="25549">MTYLKTISALFLIAIIGTSCSPSENNNTSFWVNSHKVECDAGAGKAQCLQVYKGADVEHAEWTYFYNQIEGFTFKPGLLQKIEVSETHLNPKSVPADASTIHYKLIKVLEQRQDPKMNLHDIWAATHIYGQTINTSNTEAPTLEINITKHMILGTDGCNNFSGSIKTLTKNTLVFGPIATTRKMCPNMEIPDAYIRALTTVKNYKRDGLVLYLLDADNNEILRFNKVD</sequence>
<proteinExistence type="predicted"/>